<gene>
    <name evidence="1" type="ORF">Q5P01_026454</name>
</gene>
<protein>
    <submittedName>
        <fullName evidence="1">Uncharacterized protein</fullName>
    </submittedName>
</protein>
<dbReference type="AlphaFoldDB" id="A0AA88LKH9"/>
<dbReference type="EMBL" id="JAUPFM010000022">
    <property type="protein sequence ID" value="KAK2815987.1"/>
    <property type="molecule type" value="Genomic_DNA"/>
</dbReference>
<accession>A0AA88LKH9</accession>
<comment type="caution">
    <text evidence="1">The sequence shown here is derived from an EMBL/GenBank/DDBJ whole genome shotgun (WGS) entry which is preliminary data.</text>
</comment>
<organism evidence="1 2">
    <name type="scientific">Channa striata</name>
    <name type="common">Snakehead murrel</name>
    <name type="synonym">Ophicephalus striatus</name>
    <dbReference type="NCBI Taxonomy" id="64152"/>
    <lineage>
        <taxon>Eukaryota</taxon>
        <taxon>Metazoa</taxon>
        <taxon>Chordata</taxon>
        <taxon>Craniata</taxon>
        <taxon>Vertebrata</taxon>
        <taxon>Euteleostomi</taxon>
        <taxon>Actinopterygii</taxon>
        <taxon>Neopterygii</taxon>
        <taxon>Teleostei</taxon>
        <taxon>Neoteleostei</taxon>
        <taxon>Acanthomorphata</taxon>
        <taxon>Anabantaria</taxon>
        <taxon>Anabantiformes</taxon>
        <taxon>Channoidei</taxon>
        <taxon>Channidae</taxon>
        <taxon>Channa</taxon>
    </lineage>
</organism>
<proteinExistence type="predicted"/>
<name>A0AA88LKH9_CHASR</name>
<evidence type="ECO:0000313" key="1">
    <source>
        <dbReference type="EMBL" id="KAK2815987.1"/>
    </source>
</evidence>
<reference evidence="1" key="1">
    <citation type="submission" date="2023-07" db="EMBL/GenBank/DDBJ databases">
        <title>Chromosome-level Genome Assembly of Striped Snakehead (Channa striata).</title>
        <authorList>
            <person name="Liu H."/>
        </authorList>
    </citation>
    <scope>NUCLEOTIDE SEQUENCE</scope>
    <source>
        <strain evidence="1">Gz</strain>
        <tissue evidence="1">Muscle</tissue>
    </source>
</reference>
<dbReference type="Proteomes" id="UP001187415">
    <property type="component" value="Unassembled WGS sequence"/>
</dbReference>
<sequence length="97" mass="10814">MRNEFIAWDDKVNEGRLERSGGSSQSQLQSAAQQYQSEKDCRAASLLPRISAGSQVDKSVKAQSGCHQAYKIYTEEEEDIQACAYSHQNGLMRTAIK</sequence>
<keyword evidence="2" id="KW-1185">Reference proteome</keyword>
<evidence type="ECO:0000313" key="2">
    <source>
        <dbReference type="Proteomes" id="UP001187415"/>
    </source>
</evidence>